<dbReference type="EMBL" id="LOWA01000024">
    <property type="protein sequence ID" value="KVE27990.1"/>
    <property type="molecule type" value="Genomic_DNA"/>
</dbReference>
<organism evidence="1 2">
    <name type="scientific">Burkholderia singularis</name>
    <dbReference type="NCBI Taxonomy" id="1503053"/>
    <lineage>
        <taxon>Bacteria</taxon>
        <taxon>Pseudomonadati</taxon>
        <taxon>Pseudomonadota</taxon>
        <taxon>Betaproteobacteria</taxon>
        <taxon>Burkholderiales</taxon>
        <taxon>Burkholderiaceae</taxon>
        <taxon>Burkholderia</taxon>
        <taxon>pseudomallei group</taxon>
    </lineage>
</organism>
<reference evidence="1 2" key="1">
    <citation type="submission" date="2015-11" db="EMBL/GenBank/DDBJ databases">
        <title>Expanding the genomic diversity of Burkholderia species for the development of highly accurate diagnostics.</title>
        <authorList>
            <person name="Sahl J."/>
            <person name="Keim P."/>
            <person name="Wagner D."/>
        </authorList>
    </citation>
    <scope>NUCLEOTIDE SEQUENCE [LARGE SCALE GENOMIC DNA]</scope>
    <source>
        <strain evidence="1 2">TSV85</strain>
    </source>
</reference>
<keyword evidence="2" id="KW-1185">Reference proteome</keyword>
<sequence>MSARHTGRRLGRGGGGACAAALRAVSVAKTRGVAVPACTVQAGAASAAARGRATSRATAA</sequence>
<evidence type="ECO:0000313" key="2">
    <source>
        <dbReference type="Proteomes" id="UP000062788"/>
    </source>
</evidence>
<proteinExistence type="predicted"/>
<name>A0A103E428_9BURK</name>
<accession>A0A103E428</accession>
<dbReference type="Proteomes" id="UP000062788">
    <property type="component" value="Unassembled WGS sequence"/>
</dbReference>
<evidence type="ECO:0000313" key="1">
    <source>
        <dbReference type="EMBL" id="KVE27990.1"/>
    </source>
</evidence>
<comment type="caution">
    <text evidence="1">The sequence shown here is derived from an EMBL/GenBank/DDBJ whole genome shotgun (WGS) entry which is preliminary data.</text>
</comment>
<protein>
    <submittedName>
        <fullName evidence="1">Uncharacterized protein</fullName>
    </submittedName>
</protein>
<gene>
    <name evidence="1" type="ORF">WS67_10520</name>
</gene>
<dbReference type="AlphaFoldDB" id="A0A103E428"/>